<dbReference type="AlphaFoldDB" id="A0A4Y7JAB7"/>
<keyword evidence="1" id="KW-1133">Transmembrane helix</keyword>
<gene>
    <name evidence="2" type="ORF">C5167_015417</name>
</gene>
<sequence length="102" mass="11234">MYLFGHSLHTDSRSLSKPRIRASSVEETSSSFEVTEIITDLKEKWDSLENKSAVFLYGGGAVVGLWLSSVVVGAINSLPLSSRKELATDIEEWKKKISGSDE</sequence>
<dbReference type="Gramene" id="RZC56565">
    <property type="protein sequence ID" value="RZC56565"/>
    <property type="gene ID" value="C5167_015417"/>
</dbReference>
<reference evidence="2 3" key="1">
    <citation type="journal article" date="2018" name="Science">
        <title>The opium poppy genome and morphinan production.</title>
        <authorList>
            <person name="Guo L."/>
            <person name="Winzer T."/>
            <person name="Yang X."/>
            <person name="Li Y."/>
            <person name="Ning Z."/>
            <person name="He Z."/>
            <person name="Teodor R."/>
            <person name="Lu Y."/>
            <person name="Bowser T.A."/>
            <person name="Graham I.A."/>
            <person name="Ye K."/>
        </authorList>
    </citation>
    <scope>NUCLEOTIDE SEQUENCE [LARGE SCALE GENOMIC DNA]</scope>
    <source>
        <strain evidence="3">cv. HN1</strain>
        <tissue evidence="2">Leaves</tissue>
    </source>
</reference>
<proteinExistence type="predicted"/>
<dbReference type="PANTHER" id="PTHR33222">
    <property type="match status" value="1"/>
</dbReference>
<dbReference type="GO" id="GO:0009535">
    <property type="term" value="C:chloroplast thylakoid membrane"/>
    <property type="evidence" value="ECO:0007669"/>
    <property type="project" value="TreeGrafter"/>
</dbReference>
<keyword evidence="1" id="KW-0812">Transmembrane</keyword>
<organism evidence="2 3">
    <name type="scientific">Papaver somniferum</name>
    <name type="common">Opium poppy</name>
    <dbReference type="NCBI Taxonomy" id="3469"/>
    <lineage>
        <taxon>Eukaryota</taxon>
        <taxon>Viridiplantae</taxon>
        <taxon>Streptophyta</taxon>
        <taxon>Embryophyta</taxon>
        <taxon>Tracheophyta</taxon>
        <taxon>Spermatophyta</taxon>
        <taxon>Magnoliopsida</taxon>
        <taxon>Ranunculales</taxon>
        <taxon>Papaveraceae</taxon>
        <taxon>Papaveroideae</taxon>
        <taxon>Papaver</taxon>
    </lineage>
</organism>
<feature type="transmembrane region" description="Helical" evidence="1">
    <location>
        <begin position="54"/>
        <end position="75"/>
    </location>
</feature>
<dbReference type="InterPro" id="IPR033344">
    <property type="entry name" value="CURT1"/>
</dbReference>
<dbReference type="EMBL" id="CM010717">
    <property type="protein sequence ID" value="RZC56565.1"/>
    <property type="molecule type" value="Genomic_DNA"/>
</dbReference>
<dbReference type="Proteomes" id="UP000316621">
    <property type="component" value="Chromosome 3"/>
</dbReference>
<accession>A0A4Y7JAB7</accession>
<keyword evidence="3" id="KW-1185">Reference proteome</keyword>
<evidence type="ECO:0000313" key="2">
    <source>
        <dbReference type="EMBL" id="RZC56565.1"/>
    </source>
</evidence>
<evidence type="ECO:0000313" key="3">
    <source>
        <dbReference type="Proteomes" id="UP000316621"/>
    </source>
</evidence>
<name>A0A4Y7JAB7_PAPSO</name>
<keyword evidence="1" id="KW-0472">Membrane</keyword>
<protein>
    <recommendedName>
        <fullName evidence="4">Cyanobacterial aminoacyl-tRNA synthetase CAAD domain-containing protein</fullName>
    </recommendedName>
</protein>
<evidence type="ECO:0008006" key="4">
    <source>
        <dbReference type="Google" id="ProtNLM"/>
    </source>
</evidence>
<dbReference type="PANTHER" id="PTHR33222:SF4">
    <property type="entry name" value="PROTEIN CURVATURE THYLAKOID 1A, CHLOROPLASTIC"/>
    <property type="match status" value="1"/>
</dbReference>
<evidence type="ECO:0000256" key="1">
    <source>
        <dbReference type="SAM" id="Phobius"/>
    </source>
</evidence>